<dbReference type="CDD" id="cd18787">
    <property type="entry name" value="SF2_C_DEAD"/>
    <property type="match status" value="1"/>
</dbReference>
<evidence type="ECO:0000313" key="12">
    <source>
        <dbReference type="Proteomes" id="UP000179183"/>
    </source>
</evidence>
<keyword evidence="4" id="KW-0067">ATP-binding</keyword>
<comment type="similarity">
    <text evidence="5">Belongs to the DEAD box helicase family.</text>
</comment>
<keyword evidence="2" id="KW-0378">Hydrolase</keyword>
<evidence type="ECO:0000313" key="11">
    <source>
        <dbReference type="EMBL" id="OGZ65528.1"/>
    </source>
</evidence>
<dbReference type="GO" id="GO:0005524">
    <property type="term" value="F:ATP binding"/>
    <property type="evidence" value="ECO:0007669"/>
    <property type="project" value="UniProtKB-KW"/>
</dbReference>
<dbReference type="PROSITE" id="PS51192">
    <property type="entry name" value="HELICASE_ATP_BIND_1"/>
    <property type="match status" value="1"/>
</dbReference>
<dbReference type="InterPro" id="IPR027417">
    <property type="entry name" value="P-loop_NTPase"/>
</dbReference>
<evidence type="ECO:0000259" key="10">
    <source>
        <dbReference type="PROSITE" id="PS51195"/>
    </source>
</evidence>
<evidence type="ECO:0000256" key="1">
    <source>
        <dbReference type="ARBA" id="ARBA00022741"/>
    </source>
</evidence>
<feature type="domain" description="Helicase C-terminal" evidence="9">
    <location>
        <begin position="239"/>
        <end position="388"/>
    </location>
</feature>
<dbReference type="InterPro" id="IPR001650">
    <property type="entry name" value="Helicase_C-like"/>
</dbReference>
<evidence type="ECO:0000259" key="8">
    <source>
        <dbReference type="PROSITE" id="PS51192"/>
    </source>
</evidence>
<proteinExistence type="inferred from homology"/>
<feature type="short sequence motif" description="Q motif" evidence="6">
    <location>
        <begin position="16"/>
        <end position="44"/>
    </location>
</feature>
<feature type="compositionally biased region" description="Polar residues" evidence="7">
    <location>
        <begin position="407"/>
        <end position="418"/>
    </location>
</feature>
<dbReference type="InterPro" id="IPR014001">
    <property type="entry name" value="Helicase_ATP-bd"/>
</dbReference>
<dbReference type="InterPro" id="IPR044742">
    <property type="entry name" value="DEAD/DEAH_RhlB"/>
</dbReference>
<dbReference type="EMBL" id="MHOQ01000043">
    <property type="protein sequence ID" value="OGZ65528.1"/>
    <property type="molecule type" value="Genomic_DNA"/>
</dbReference>
<dbReference type="Proteomes" id="UP000179183">
    <property type="component" value="Unassembled WGS sequence"/>
</dbReference>
<dbReference type="PROSITE" id="PS51194">
    <property type="entry name" value="HELICASE_CTER"/>
    <property type="match status" value="1"/>
</dbReference>
<feature type="domain" description="Helicase ATP-binding" evidence="8">
    <location>
        <begin position="47"/>
        <end position="216"/>
    </location>
</feature>
<protein>
    <recommendedName>
        <fullName evidence="13">DEAD/DEAH box helicase</fullName>
    </recommendedName>
</protein>
<dbReference type="Pfam" id="PF00271">
    <property type="entry name" value="Helicase_C"/>
    <property type="match status" value="1"/>
</dbReference>
<comment type="caution">
    <text evidence="11">The sequence shown here is derived from an EMBL/GenBank/DDBJ whole genome shotgun (WGS) entry which is preliminary data.</text>
</comment>
<organism evidence="11 12">
    <name type="scientific">Candidatus Staskawiczbacteria bacterium RIFCSPHIGHO2_02_FULL_33_16</name>
    <dbReference type="NCBI Taxonomy" id="1802204"/>
    <lineage>
        <taxon>Bacteria</taxon>
        <taxon>Candidatus Staskawicziibacteriota</taxon>
    </lineage>
</organism>
<dbReference type="PANTHER" id="PTHR47959">
    <property type="entry name" value="ATP-DEPENDENT RNA HELICASE RHLE-RELATED"/>
    <property type="match status" value="1"/>
</dbReference>
<dbReference type="InterPro" id="IPR011545">
    <property type="entry name" value="DEAD/DEAH_box_helicase_dom"/>
</dbReference>
<evidence type="ECO:0000256" key="3">
    <source>
        <dbReference type="ARBA" id="ARBA00022806"/>
    </source>
</evidence>
<dbReference type="GO" id="GO:0005829">
    <property type="term" value="C:cytosol"/>
    <property type="evidence" value="ECO:0007669"/>
    <property type="project" value="TreeGrafter"/>
</dbReference>
<feature type="domain" description="DEAD-box RNA helicase Q" evidence="10">
    <location>
        <begin position="16"/>
        <end position="44"/>
    </location>
</feature>
<reference evidence="11 12" key="1">
    <citation type="journal article" date="2016" name="Nat. Commun.">
        <title>Thousands of microbial genomes shed light on interconnected biogeochemical processes in an aquifer system.</title>
        <authorList>
            <person name="Anantharaman K."/>
            <person name="Brown C.T."/>
            <person name="Hug L.A."/>
            <person name="Sharon I."/>
            <person name="Castelle C.J."/>
            <person name="Probst A.J."/>
            <person name="Thomas B.C."/>
            <person name="Singh A."/>
            <person name="Wilkins M.J."/>
            <person name="Karaoz U."/>
            <person name="Brodie E.L."/>
            <person name="Williams K.H."/>
            <person name="Hubbard S.S."/>
            <person name="Banfield J.F."/>
        </authorList>
    </citation>
    <scope>NUCLEOTIDE SEQUENCE [LARGE SCALE GENOMIC DNA]</scope>
</reference>
<dbReference type="PANTHER" id="PTHR47959:SF13">
    <property type="entry name" value="ATP-DEPENDENT RNA HELICASE RHLE"/>
    <property type="match status" value="1"/>
</dbReference>
<evidence type="ECO:0000256" key="4">
    <source>
        <dbReference type="ARBA" id="ARBA00022840"/>
    </source>
</evidence>
<dbReference type="GO" id="GO:0003724">
    <property type="term" value="F:RNA helicase activity"/>
    <property type="evidence" value="ECO:0007669"/>
    <property type="project" value="InterPro"/>
</dbReference>
<accession>A0A1G2HUH9</accession>
<evidence type="ECO:0000256" key="7">
    <source>
        <dbReference type="SAM" id="MobiDB-lite"/>
    </source>
</evidence>
<keyword evidence="1" id="KW-0547">Nucleotide-binding</keyword>
<gene>
    <name evidence="11" type="ORF">A3D34_03870</name>
</gene>
<dbReference type="SMART" id="SM00490">
    <property type="entry name" value="HELICc"/>
    <property type="match status" value="1"/>
</dbReference>
<dbReference type="SMART" id="SM00487">
    <property type="entry name" value="DEXDc"/>
    <property type="match status" value="1"/>
</dbReference>
<evidence type="ECO:0000256" key="5">
    <source>
        <dbReference type="ARBA" id="ARBA00038437"/>
    </source>
</evidence>
<dbReference type="Gene3D" id="3.40.50.300">
    <property type="entry name" value="P-loop containing nucleotide triphosphate hydrolases"/>
    <property type="match status" value="2"/>
</dbReference>
<dbReference type="AlphaFoldDB" id="A0A1G2HUH9"/>
<keyword evidence="3" id="KW-0347">Helicase</keyword>
<dbReference type="PROSITE" id="PS51195">
    <property type="entry name" value="Q_MOTIF"/>
    <property type="match status" value="1"/>
</dbReference>
<dbReference type="CDD" id="cd00268">
    <property type="entry name" value="DEADc"/>
    <property type="match status" value="1"/>
</dbReference>
<dbReference type="Pfam" id="PF00270">
    <property type="entry name" value="DEAD"/>
    <property type="match status" value="1"/>
</dbReference>
<evidence type="ECO:0000256" key="2">
    <source>
        <dbReference type="ARBA" id="ARBA00022801"/>
    </source>
</evidence>
<dbReference type="InterPro" id="IPR050079">
    <property type="entry name" value="DEAD_box_RNA_helicase"/>
</dbReference>
<dbReference type="GO" id="GO:0016787">
    <property type="term" value="F:hydrolase activity"/>
    <property type="evidence" value="ECO:0007669"/>
    <property type="project" value="UniProtKB-KW"/>
</dbReference>
<evidence type="ECO:0008006" key="13">
    <source>
        <dbReference type="Google" id="ProtNLM"/>
    </source>
</evidence>
<dbReference type="InterPro" id="IPR014014">
    <property type="entry name" value="RNA_helicase_DEAD_Q_motif"/>
</dbReference>
<feature type="region of interest" description="Disordered" evidence="7">
    <location>
        <begin position="383"/>
        <end position="427"/>
    </location>
</feature>
<dbReference type="GO" id="GO:0003676">
    <property type="term" value="F:nucleic acid binding"/>
    <property type="evidence" value="ECO:0007669"/>
    <property type="project" value="InterPro"/>
</dbReference>
<evidence type="ECO:0000256" key="6">
    <source>
        <dbReference type="PROSITE-ProRule" id="PRU00552"/>
    </source>
</evidence>
<sequence length="427" mass="47319">MTQITTQNNTSNTPNQEFGGLGISKEILAVLTRLNFITPTPIQHKAIPIAIEGKDVVGIAQTGTGKSLAFGIPLLQLLMESKNGMGLILLPTRELAIQINETLLKIGREFGLKTAVLIGGASMYQQVNQLRHNPHIIIGTPGRINDHLKQKTLSFHNVSILVLDEADCMFDMGFAPQIKQILQVVPKERQTMLFSATMPDSIIKVATTHMKLPVRVEIAPPGTAAKKVEHEIFFVKREQKTNLLLKLLSEYKGSVLVFSRTKHAVKKICNNIVNTGFAAAEIHSNRSLVQRRAALDGFKSGKYRVLVATDIASRGIDVKGIELVLNYDIPESAGDYVHRIGRTGRAGMTGKAISFVMPEQKNKVREIERLIRSTIPISQMAGFTESPLSSSKPTYAAQAPRRHFNKNNRFQKSGNSYPSRDYRRFSK</sequence>
<dbReference type="SUPFAM" id="SSF52540">
    <property type="entry name" value="P-loop containing nucleoside triphosphate hydrolases"/>
    <property type="match status" value="1"/>
</dbReference>
<name>A0A1G2HUH9_9BACT</name>
<evidence type="ECO:0000259" key="9">
    <source>
        <dbReference type="PROSITE" id="PS51194"/>
    </source>
</evidence>